<dbReference type="AlphaFoldDB" id="B8HMP4"/>
<evidence type="ECO:0000256" key="1">
    <source>
        <dbReference type="ARBA" id="ARBA00004953"/>
    </source>
</evidence>
<evidence type="ECO:0000256" key="4">
    <source>
        <dbReference type="ARBA" id="ARBA00023235"/>
    </source>
</evidence>
<dbReference type="Gene3D" id="3.40.50.10230">
    <property type="entry name" value="Cobalamin biosynthesis CobH/CbiC, precorrin-8X methylmutase"/>
    <property type="match status" value="1"/>
</dbReference>
<keyword evidence="4" id="KW-0413">Isomerase</keyword>
<reference evidence="6" key="1">
    <citation type="submission" date="2009-01" db="EMBL/GenBank/DDBJ databases">
        <title>Complete sequence of chromosome Cyanothece sp. PCC 7425.</title>
        <authorList>
            <consortium name="US DOE Joint Genome Institute"/>
            <person name="Lucas S."/>
            <person name="Copeland A."/>
            <person name="Lapidus A."/>
            <person name="Glavina del Rio T."/>
            <person name="Dalin E."/>
            <person name="Tice H."/>
            <person name="Bruce D."/>
            <person name="Goodwin L."/>
            <person name="Pitluck S."/>
            <person name="Sims D."/>
            <person name="Meineke L."/>
            <person name="Brettin T."/>
            <person name="Detter J.C."/>
            <person name="Han C."/>
            <person name="Larimer F."/>
            <person name="Land M."/>
            <person name="Hauser L."/>
            <person name="Kyrpides N."/>
            <person name="Ovchinnikova G."/>
            <person name="Liberton M."/>
            <person name="Stoeckel J."/>
            <person name="Banerjee A."/>
            <person name="Singh A."/>
            <person name="Page L."/>
            <person name="Sato H."/>
            <person name="Zhao L."/>
            <person name="Sherman L."/>
            <person name="Pakrasi H."/>
            <person name="Richardson P."/>
        </authorList>
    </citation>
    <scope>NUCLEOTIDE SEQUENCE</scope>
    <source>
        <strain evidence="6">PCC 7425</strain>
    </source>
</reference>
<dbReference type="PANTHER" id="PTHR43588">
    <property type="entry name" value="COBALT-PRECORRIN-8 METHYLMUTASE"/>
    <property type="match status" value="1"/>
</dbReference>
<dbReference type="GO" id="GO:0016993">
    <property type="term" value="F:precorrin-8X methylmutase activity"/>
    <property type="evidence" value="ECO:0007669"/>
    <property type="project" value="InterPro"/>
</dbReference>
<dbReference type="KEGG" id="cyn:Cyan7425_1281"/>
<organism evidence="6">
    <name type="scientific">Cyanothece sp. (strain PCC 7425 / ATCC 29141)</name>
    <dbReference type="NCBI Taxonomy" id="395961"/>
    <lineage>
        <taxon>Bacteria</taxon>
        <taxon>Bacillati</taxon>
        <taxon>Cyanobacteriota</taxon>
        <taxon>Cyanophyceae</taxon>
        <taxon>Gomontiellales</taxon>
        <taxon>Cyanothecaceae</taxon>
        <taxon>Cyanothece</taxon>
    </lineage>
</organism>
<dbReference type="eggNOG" id="COG2082">
    <property type="taxonomic scope" value="Bacteria"/>
</dbReference>
<dbReference type="UniPathway" id="UPA00148"/>
<dbReference type="InterPro" id="IPR036588">
    <property type="entry name" value="CobH/CbiC_sf"/>
</dbReference>
<evidence type="ECO:0000256" key="3">
    <source>
        <dbReference type="ARBA" id="ARBA00022573"/>
    </source>
</evidence>
<comment type="similarity">
    <text evidence="2">Belongs to the CobH/CbiC family.</text>
</comment>
<protein>
    <submittedName>
        <fullName evidence="6">Precorrin-8X methylmutase CbiC/CobH</fullName>
    </submittedName>
</protein>
<comment type="pathway">
    <text evidence="1">Cofactor biosynthesis; adenosylcobalamin biosynthesis.</text>
</comment>
<dbReference type="InterPro" id="IPR003722">
    <property type="entry name" value="Cbl_synth_CobH/CbiC"/>
</dbReference>
<sequence length="205" mass="22523">MEWQITDAQSLSLIDQEIGEHAFAPAKYEVIRRVILATGDYEYKELIHFSEQALSAGTAALAARTVMVVDGLMVQAGLRAITSQTFTNPVYCAREVPTRPSNAKSTVVRGVEALARRHPEAIFVLCEQTTLSALQELVSSGLIKPTLVIYTPASFIDADCKDWLKGSGLPYICTRNNKGNAVVAVAITQVLIELAWQIYRSVEEH</sequence>
<gene>
    <name evidence="6" type="ordered locus">Cyan7425_1281</name>
</gene>
<dbReference type="OrthoDB" id="9780708at2"/>
<dbReference type="EMBL" id="CP001344">
    <property type="protein sequence ID" value="ACL43659.1"/>
    <property type="molecule type" value="Genomic_DNA"/>
</dbReference>
<evidence type="ECO:0000259" key="5">
    <source>
        <dbReference type="Pfam" id="PF02570"/>
    </source>
</evidence>
<evidence type="ECO:0000313" key="6">
    <source>
        <dbReference type="EMBL" id="ACL43659.1"/>
    </source>
</evidence>
<proteinExistence type="inferred from homology"/>
<name>B8HMP4_CYAP4</name>
<keyword evidence="3" id="KW-0169">Cobalamin biosynthesis</keyword>
<dbReference type="SUPFAM" id="SSF63965">
    <property type="entry name" value="Precorrin-8X methylmutase CbiC/CobH"/>
    <property type="match status" value="1"/>
</dbReference>
<feature type="domain" description="Cobalamin biosynthesis precorrin-8X methylmutase CobH/CbiC" evidence="5">
    <location>
        <begin position="8"/>
        <end position="193"/>
    </location>
</feature>
<dbReference type="GO" id="GO:0009236">
    <property type="term" value="P:cobalamin biosynthetic process"/>
    <property type="evidence" value="ECO:0007669"/>
    <property type="project" value="UniProtKB-UniPathway"/>
</dbReference>
<evidence type="ECO:0000256" key="2">
    <source>
        <dbReference type="ARBA" id="ARBA00009774"/>
    </source>
</evidence>
<accession>B8HMP4</accession>
<dbReference type="PANTHER" id="PTHR43588:SF1">
    <property type="entry name" value="COBALT-PRECORRIN-8 METHYLMUTASE"/>
    <property type="match status" value="1"/>
</dbReference>
<dbReference type="HOGENOM" id="CLU_084703_1_1_3"/>
<dbReference type="STRING" id="395961.Cyan7425_1281"/>
<dbReference type="Pfam" id="PF02570">
    <property type="entry name" value="CbiC"/>
    <property type="match status" value="1"/>
</dbReference>
<dbReference type="NCBIfam" id="NF004619">
    <property type="entry name" value="PRK05953.1"/>
    <property type="match status" value="1"/>
</dbReference>